<gene>
    <name evidence="2" type="ORF">IAC57_01800</name>
</gene>
<dbReference type="AlphaFoldDB" id="A0A9D1ME45"/>
<dbReference type="Pfam" id="PF11188">
    <property type="entry name" value="DUF2975"/>
    <property type="match status" value="1"/>
</dbReference>
<reference evidence="2" key="1">
    <citation type="submission" date="2020-10" db="EMBL/GenBank/DDBJ databases">
        <authorList>
            <person name="Gilroy R."/>
        </authorList>
    </citation>
    <scope>NUCLEOTIDE SEQUENCE</scope>
    <source>
        <strain evidence="2">11687</strain>
    </source>
</reference>
<dbReference type="EMBL" id="DVMZ01000052">
    <property type="protein sequence ID" value="HIU58813.1"/>
    <property type="molecule type" value="Genomic_DNA"/>
</dbReference>
<feature type="transmembrane region" description="Helical" evidence="1">
    <location>
        <begin position="192"/>
        <end position="213"/>
    </location>
</feature>
<feature type="transmembrane region" description="Helical" evidence="1">
    <location>
        <begin position="21"/>
        <end position="53"/>
    </location>
</feature>
<proteinExistence type="predicted"/>
<reference evidence="2" key="2">
    <citation type="journal article" date="2021" name="PeerJ">
        <title>Extensive microbial diversity within the chicken gut microbiome revealed by metagenomics and culture.</title>
        <authorList>
            <person name="Gilroy R."/>
            <person name="Ravi A."/>
            <person name="Getino M."/>
            <person name="Pursley I."/>
            <person name="Horton D.L."/>
            <person name="Alikhan N.F."/>
            <person name="Baker D."/>
            <person name="Gharbi K."/>
            <person name="Hall N."/>
            <person name="Watson M."/>
            <person name="Adriaenssens E.M."/>
            <person name="Foster-Nyarko E."/>
            <person name="Jarju S."/>
            <person name="Secka A."/>
            <person name="Antonio M."/>
            <person name="Oren A."/>
            <person name="Chaudhuri R.R."/>
            <person name="La Ragione R."/>
            <person name="Hildebrand F."/>
            <person name="Pallen M.J."/>
        </authorList>
    </citation>
    <scope>NUCLEOTIDE SEQUENCE</scope>
    <source>
        <strain evidence="2">11687</strain>
    </source>
</reference>
<keyword evidence="1" id="KW-0812">Transmembrane</keyword>
<name>A0A9D1ME45_9FIRM</name>
<sequence>MQQGMQQGMPQAKEVKRIQTIGLVMRVVMTILSVLTFIGAFFALVGAIVFAAVPESWLTVTVSGALDVGVSSTFPGWEKLLSALSEDLPGAVTVNGEQLYVSLAAGKPIELPVSKLISLAVLAGALQAAVYGVVFLLIGKFGKVLQKNSTPFSQPCIRYLKVTAFVLLGWSLLSAITGRLLCAILFGQFLTGISVDIGMVFVSLLLLLLAYIFQYGAKLQQESDETF</sequence>
<keyword evidence="1" id="KW-0472">Membrane</keyword>
<evidence type="ECO:0000313" key="3">
    <source>
        <dbReference type="Proteomes" id="UP000824081"/>
    </source>
</evidence>
<protein>
    <submittedName>
        <fullName evidence="2">DUF2975 domain-containing protein</fullName>
    </submittedName>
</protein>
<feature type="transmembrane region" description="Helical" evidence="1">
    <location>
        <begin position="159"/>
        <end position="186"/>
    </location>
</feature>
<dbReference type="Proteomes" id="UP000824081">
    <property type="component" value="Unassembled WGS sequence"/>
</dbReference>
<evidence type="ECO:0000313" key="2">
    <source>
        <dbReference type="EMBL" id="HIU58813.1"/>
    </source>
</evidence>
<feature type="transmembrane region" description="Helical" evidence="1">
    <location>
        <begin position="116"/>
        <end position="138"/>
    </location>
</feature>
<comment type="caution">
    <text evidence="2">The sequence shown here is derived from an EMBL/GenBank/DDBJ whole genome shotgun (WGS) entry which is preliminary data.</text>
</comment>
<accession>A0A9D1ME45</accession>
<keyword evidence="1" id="KW-1133">Transmembrane helix</keyword>
<organism evidence="2 3">
    <name type="scientific">Candidatus Scatosoma pullistercoris</name>
    <dbReference type="NCBI Taxonomy" id="2840934"/>
    <lineage>
        <taxon>Bacteria</taxon>
        <taxon>Bacillati</taxon>
        <taxon>Bacillota</taxon>
        <taxon>Clostridia</taxon>
        <taxon>Candidatus Scatosoma</taxon>
    </lineage>
</organism>
<dbReference type="InterPro" id="IPR021354">
    <property type="entry name" value="DUF2975"/>
</dbReference>
<evidence type="ECO:0000256" key="1">
    <source>
        <dbReference type="SAM" id="Phobius"/>
    </source>
</evidence>